<organism evidence="2 3">
    <name type="scientific">Aspergillus cavernicola</name>
    <dbReference type="NCBI Taxonomy" id="176166"/>
    <lineage>
        <taxon>Eukaryota</taxon>
        <taxon>Fungi</taxon>
        <taxon>Dikarya</taxon>
        <taxon>Ascomycota</taxon>
        <taxon>Pezizomycotina</taxon>
        <taxon>Eurotiomycetes</taxon>
        <taxon>Eurotiomycetidae</taxon>
        <taxon>Eurotiales</taxon>
        <taxon>Aspergillaceae</taxon>
        <taxon>Aspergillus</taxon>
        <taxon>Aspergillus subgen. Nidulantes</taxon>
    </lineage>
</organism>
<dbReference type="InterPro" id="IPR045518">
    <property type="entry name" value="2EXR"/>
</dbReference>
<feature type="domain" description="2EXR" evidence="1">
    <location>
        <begin position="2"/>
        <end position="81"/>
    </location>
</feature>
<name>A0ABR4HZN9_9EURO</name>
<evidence type="ECO:0000313" key="2">
    <source>
        <dbReference type="EMBL" id="KAL2820956.1"/>
    </source>
</evidence>
<keyword evidence="3" id="KW-1185">Reference proteome</keyword>
<dbReference type="Proteomes" id="UP001610335">
    <property type="component" value="Unassembled WGS sequence"/>
</dbReference>
<gene>
    <name evidence="2" type="ORF">BDW59DRAFT_164360</name>
</gene>
<dbReference type="EMBL" id="JBFXLS010000066">
    <property type="protein sequence ID" value="KAL2820956.1"/>
    <property type="molecule type" value="Genomic_DNA"/>
</dbReference>
<sequence>MHLPLELRNYIWELSMPRRALDVRNLNTSGYSEIRNSPFPVPHIGRVCREAQNVVLRKGHKLAIFNRFNGPPNDVSSDLDTISHTAGFLTPSDLPMYYVGQSGYENGAYPWNQTSTGAGTCYSLNDARITTARAFPREFKSQDIGTYWPHSELGTDSENQDVLKEWLFLCKLEHLTILTVV</sequence>
<evidence type="ECO:0000313" key="3">
    <source>
        <dbReference type="Proteomes" id="UP001610335"/>
    </source>
</evidence>
<dbReference type="Pfam" id="PF20150">
    <property type="entry name" value="2EXR"/>
    <property type="match status" value="1"/>
</dbReference>
<reference evidence="2 3" key="1">
    <citation type="submission" date="2024-07" db="EMBL/GenBank/DDBJ databases">
        <title>Section-level genome sequencing and comparative genomics of Aspergillus sections Usti and Cavernicolus.</title>
        <authorList>
            <consortium name="Lawrence Berkeley National Laboratory"/>
            <person name="Nybo J.L."/>
            <person name="Vesth T.C."/>
            <person name="Theobald S."/>
            <person name="Frisvad J.C."/>
            <person name="Larsen T.O."/>
            <person name="Kjaerboelling I."/>
            <person name="Rothschild-Mancinelli K."/>
            <person name="Lyhne E.K."/>
            <person name="Kogle M.E."/>
            <person name="Barry K."/>
            <person name="Clum A."/>
            <person name="Na H."/>
            <person name="Ledsgaard L."/>
            <person name="Lin J."/>
            <person name="Lipzen A."/>
            <person name="Kuo A."/>
            <person name="Riley R."/>
            <person name="Mondo S."/>
            <person name="LaButti K."/>
            <person name="Haridas S."/>
            <person name="Pangalinan J."/>
            <person name="Salamov A.A."/>
            <person name="Simmons B.A."/>
            <person name="Magnuson J.K."/>
            <person name="Chen J."/>
            <person name="Drula E."/>
            <person name="Henrissat B."/>
            <person name="Wiebenga A."/>
            <person name="Lubbers R.J."/>
            <person name="Gomes A.C."/>
            <person name="Makela M.R."/>
            <person name="Stajich J."/>
            <person name="Grigoriev I.V."/>
            <person name="Mortensen U.H."/>
            <person name="De vries R.P."/>
            <person name="Baker S.E."/>
            <person name="Andersen M.R."/>
        </authorList>
    </citation>
    <scope>NUCLEOTIDE SEQUENCE [LARGE SCALE GENOMIC DNA]</scope>
    <source>
        <strain evidence="2 3">CBS 600.67</strain>
    </source>
</reference>
<comment type="caution">
    <text evidence="2">The sequence shown here is derived from an EMBL/GenBank/DDBJ whole genome shotgun (WGS) entry which is preliminary data.</text>
</comment>
<accession>A0ABR4HZN9</accession>
<evidence type="ECO:0000259" key="1">
    <source>
        <dbReference type="Pfam" id="PF20150"/>
    </source>
</evidence>
<protein>
    <recommendedName>
        <fullName evidence="1">2EXR domain-containing protein</fullName>
    </recommendedName>
</protein>
<proteinExistence type="predicted"/>